<keyword evidence="2" id="KW-1185">Reference proteome</keyword>
<comment type="caution">
    <text evidence="1">The sequence shown here is derived from an EMBL/GenBank/DDBJ whole genome shotgun (WGS) entry which is preliminary data.</text>
</comment>
<reference evidence="1 2" key="1">
    <citation type="submission" date="2023-07" db="EMBL/GenBank/DDBJ databases">
        <title>Genomic Encyclopedia of Type Strains, Phase IV (KMG-IV): sequencing the most valuable type-strain genomes for metagenomic binning, comparative biology and taxonomic classification.</title>
        <authorList>
            <person name="Goeker M."/>
        </authorList>
    </citation>
    <scope>NUCLEOTIDE SEQUENCE [LARGE SCALE GENOMIC DNA]</scope>
    <source>
        <strain evidence="1 2">DSM 19013</strain>
    </source>
</reference>
<accession>A0ABU0I1W5</accession>
<sequence length="230" mass="24324">MLLSYAAVFEDLVVRAGLALPALDVLDLGDGAPDGSVKEGDPRRLVRVGRDTRDQRVDVGVAGRAEMLRPEHLMAAQAGLLQQDRQALFDLADRRLLARPPRQHEVLDRAAGGGGTHRGGGHLGDLVRADVGDQIELTASHDVAAILGVDVAVDIGGELGHLPNHRRAVAALGHALADHDGTARCAMAERMSLSTRRPVSAKCSVRMAILASPPSRRSSRISSASTRAVM</sequence>
<proteinExistence type="predicted"/>
<evidence type="ECO:0000313" key="2">
    <source>
        <dbReference type="Proteomes" id="UP001231124"/>
    </source>
</evidence>
<evidence type="ECO:0000313" key="1">
    <source>
        <dbReference type="EMBL" id="MDQ0448599.1"/>
    </source>
</evidence>
<dbReference type="EMBL" id="JAUSVP010000009">
    <property type="protein sequence ID" value="MDQ0448599.1"/>
    <property type="molecule type" value="Genomic_DNA"/>
</dbReference>
<name>A0ABU0I1W5_9HYPH</name>
<gene>
    <name evidence="1" type="ORF">QO012_003110</name>
</gene>
<dbReference type="Proteomes" id="UP001231124">
    <property type="component" value="Unassembled WGS sequence"/>
</dbReference>
<organism evidence="1 2">
    <name type="scientific">Methylobacterium aerolatum</name>
    <dbReference type="NCBI Taxonomy" id="418708"/>
    <lineage>
        <taxon>Bacteria</taxon>
        <taxon>Pseudomonadati</taxon>
        <taxon>Pseudomonadota</taxon>
        <taxon>Alphaproteobacteria</taxon>
        <taxon>Hyphomicrobiales</taxon>
        <taxon>Methylobacteriaceae</taxon>
        <taxon>Methylobacterium</taxon>
    </lineage>
</organism>
<protein>
    <submittedName>
        <fullName evidence="1">Uncharacterized protein</fullName>
    </submittedName>
</protein>